<reference evidence="2 3" key="2">
    <citation type="submission" date="2018-03" db="EMBL/GenBank/DDBJ databases">
        <title>The ancient ancestry and fast evolution of plastids.</title>
        <authorList>
            <person name="Moore K.R."/>
            <person name="Magnabosco C."/>
            <person name="Momper L."/>
            <person name="Gold D.A."/>
            <person name="Bosak T."/>
            <person name="Fournier G.P."/>
        </authorList>
    </citation>
    <scope>NUCLEOTIDE SEQUENCE [LARGE SCALE GENOMIC DNA]</scope>
    <source>
        <strain evidence="2 3">ULC18</strain>
    </source>
</reference>
<sequence>MSEETKKPDEKIEVVRKLVVPRPPSETEAGDRSPTKTERDLDLDAISKTKQNPTPATETVRKLVIPEE</sequence>
<keyword evidence="3" id="KW-1185">Reference proteome</keyword>
<feature type="compositionally biased region" description="Basic and acidic residues" evidence="1">
    <location>
        <begin position="59"/>
        <end position="68"/>
    </location>
</feature>
<dbReference type="RefSeq" id="WP_106256677.1">
    <property type="nucleotide sequence ID" value="NZ_CAWNSW010000066.1"/>
</dbReference>
<proteinExistence type="predicted"/>
<reference evidence="3" key="1">
    <citation type="submission" date="2018-02" db="EMBL/GenBank/DDBJ databases">
        <authorList>
            <person name="Moore K."/>
            <person name="Momper L."/>
        </authorList>
    </citation>
    <scope>NUCLEOTIDE SEQUENCE [LARGE SCALE GENOMIC DNA]</scope>
    <source>
        <strain evidence="3">ULC18</strain>
    </source>
</reference>
<feature type="compositionally biased region" description="Basic and acidic residues" evidence="1">
    <location>
        <begin position="1"/>
        <end position="16"/>
    </location>
</feature>
<evidence type="ECO:0000313" key="3">
    <source>
        <dbReference type="Proteomes" id="UP000239576"/>
    </source>
</evidence>
<evidence type="ECO:0000313" key="2">
    <source>
        <dbReference type="EMBL" id="PSB28719.1"/>
    </source>
</evidence>
<protein>
    <submittedName>
        <fullName evidence="2">Uncharacterized protein</fullName>
    </submittedName>
</protein>
<organism evidence="2 3">
    <name type="scientific">Stenomitos frigidus ULC18</name>
    <dbReference type="NCBI Taxonomy" id="2107698"/>
    <lineage>
        <taxon>Bacteria</taxon>
        <taxon>Bacillati</taxon>
        <taxon>Cyanobacteriota</taxon>
        <taxon>Cyanophyceae</taxon>
        <taxon>Leptolyngbyales</taxon>
        <taxon>Leptolyngbyaceae</taxon>
        <taxon>Stenomitos</taxon>
    </lineage>
</organism>
<feature type="compositionally biased region" description="Polar residues" evidence="1">
    <location>
        <begin position="48"/>
        <end position="57"/>
    </location>
</feature>
<feature type="region of interest" description="Disordered" evidence="1">
    <location>
        <begin position="1"/>
        <end position="68"/>
    </location>
</feature>
<evidence type="ECO:0000256" key="1">
    <source>
        <dbReference type="SAM" id="MobiDB-lite"/>
    </source>
</evidence>
<gene>
    <name evidence="2" type="ORF">C7B82_12770</name>
</gene>
<dbReference type="Proteomes" id="UP000239576">
    <property type="component" value="Unassembled WGS sequence"/>
</dbReference>
<dbReference type="AlphaFoldDB" id="A0A2T1E7J5"/>
<feature type="compositionally biased region" description="Basic and acidic residues" evidence="1">
    <location>
        <begin position="29"/>
        <end position="47"/>
    </location>
</feature>
<dbReference type="EMBL" id="PVWK01000075">
    <property type="protein sequence ID" value="PSB28719.1"/>
    <property type="molecule type" value="Genomic_DNA"/>
</dbReference>
<comment type="caution">
    <text evidence="2">The sequence shown here is derived from an EMBL/GenBank/DDBJ whole genome shotgun (WGS) entry which is preliminary data.</text>
</comment>
<name>A0A2T1E7J5_9CYAN</name>
<accession>A0A2T1E7J5</accession>